<evidence type="ECO:0008006" key="4">
    <source>
        <dbReference type="Google" id="ProtNLM"/>
    </source>
</evidence>
<dbReference type="RefSeq" id="WP_092353865.1">
    <property type="nucleotide sequence ID" value="NZ_CAMWPS010000019.1"/>
</dbReference>
<dbReference type="PANTHER" id="PTHR43460">
    <property type="entry name" value="METHYLTRANSFERASE"/>
    <property type="match status" value="1"/>
</dbReference>
<dbReference type="AlphaFoldDB" id="A0A1I0EU66"/>
<dbReference type="Proteomes" id="UP000198558">
    <property type="component" value="Unassembled WGS sequence"/>
</dbReference>
<keyword evidence="1" id="KW-0812">Transmembrane</keyword>
<protein>
    <recommendedName>
        <fullName evidence="4">Methyltransferase domain-containing protein</fullName>
    </recommendedName>
</protein>
<organism evidence="2 3">
    <name type="scientific">Thomasclavelia cocleata</name>
    <dbReference type="NCBI Taxonomy" id="69824"/>
    <lineage>
        <taxon>Bacteria</taxon>
        <taxon>Bacillati</taxon>
        <taxon>Bacillota</taxon>
        <taxon>Erysipelotrichia</taxon>
        <taxon>Erysipelotrichales</taxon>
        <taxon>Coprobacillaceae</taxon>
        <taxon>Thomasclavelia</taxon>
    </lineage>
</organism>
<dbReference type="OrthoDB" id="9795864at2"/>
<gene>
    <name evidence="2" type="ORF">SAMN04489758_11436</name>
</gene>
<evidence type="ECO:0000256" key="1">
    <source>
        <dbReference type="SAM" id="Phobius"/>
    </source>
</evidence>
<proteinExistence type="predicted"/>
<dbReference type="SUPFAM" id="SSF53335">
    <property type="entry name" value="S-adenosyl-L-methionine-dependent methyltransferases"/>
    <property type="match status" value="1"/>
</dbReference>
<evidence type="ECO:0000313" key="2">
    <source>
        <dbReference type="EMBL" id="SET49087.1"/>
    </source>
</evidence>
<feature type="transmembrane region" description="Helical" evidence="1">
    <location>
        <begin position="6"/>
        <end position="23"/>
    </location>
</feature>
<keyword evidence="1" id="KW-0472">Membrane</keyword>
<keyword evidence="3" id="KW-1185">Reference proteome</keyword>
<keyword evidence="1" id="KW-1133">Transmembrane helix</keyword>
<dbReference type="EMBL" id="FOIN01000014">
    <property type="protein sequence ID" value="SET49087.1"/>
    <property type="molecule type" value="Genomic_DNA"/>
</dbReference>
<evidence type="ECO:0000313" key="3">
    <source>
        <dbReference type="Proteomes" id="UP000198558"/>
    </source>
</evidence>
<accession>A0A1I0EU66</accession>
<dbReference type="InterPro" id="IPR052939">
    <property type="entry name" value="23S_rRNA_MeTrnsfrase_RlmA"/>
</dbReference>
<reference evidence="3" key="1">
    <citation type="submission" date="2016-10" db="EMBL/GenBank/DDBJ databases">
        <authorList>
            <person name="Varghese N."/>
            <person name="Submissions S."/>
        </authorList>
    </citation>
    <scope>NUCLEOTIDE SEQUENCE [LARGE SCALE GENOMIC DNA]</scope>
    <source>
        <strain evidence="3">DSM 1551</strain>
    </source>
</reference>
<sequence length="347" mass="40330">MDYYIYMLISLAVMLVVVKFFFCELEGYTAKKKGLLNWYLKLSKPFKYVRTRSIIFMSIICYMVASIHMLFTMEWLVELIGFVAVGVIFDGISQLVGYYYSKIRFKKDINNALKTKNEINKAMELSDNDLVQQSMPIYSSQEIVSKYLDDQSHLAAISLDGGEYISSFNNLPPITYAVEAQYEKAQDKLNDRSVKVTRLTDDGKLPFKDERLDVVVNELANYDKYDLYRVVKPGGYILVNQMGSDNYKELINIFLPFKLHGRWDLESGSETLSEIGLEIVDGVEEHGYVRFNTLTSFIHFMKGITRADITQDRFMNFYGQVLKQIKEKSYFELTTHRFMVVARKKEL</sequence>
<dbReference type="Gene3D" id="3.40.50.150">
    <property type="entry name" value="Vaccinia Virus protein VP39"/>
    <property type="match status" value="1"/>
</dbReference>
<dbReference type="PANTHER" id="PTHR43460:SF1">
    <property type="entry name" value="METHYLTRANSFERASE TYPE 11 DOMAIN-CONTAINING PROTEIN"/>
    <property type="match status" value="1"/>
</dbReference>
<dbReference type="GeneID" id="78288399"/>
<feature type="transmembrane region" description="Helical" evidence="1">
    <location>
        <begin position="79"/>
        <end position="100"/>
    </location>
</feature>
<name>A0A1I0EU66_9FIRM</name>
<feature type="transmembrane region" description="Helical" evidence="1">
    <location>
        <begin position="54"/>
        <end position="73"/>
    </location>
</feature>
<dbReference type="InterPro" id="IPR029063">
    <property type="entry name" value="SAM-dependent_MTases_sf"/>
</dbReference>